<gene>
    <name evidence="1" type="ORF">NEMVEDRAFT_v1g242887</name>
</gene>
<reference evidence="1 2" key="1">
    <citation type="journal article" date="2007" name="Science">
        <title>Sea anemone genome reveals ancestral eumetazoan gene repertoire and genomic organization.</title>
        <authorList>
            <person name="Putnam N.H."/>
            <person name="Srivastava M."/>
            <person name="Hellsten U."/>
            <person name="Dirks B."/>
            <person name="Chapman J."/>
            <person name="Salamov A."/>
            <person name="Terry A."/>
            <person name="Shapiro H."/>
            <person name="Lindquist E."/>
            <person name="Kapitonov V.V."/>
            <person name="Jurka J."/>
            <person name="Genikhovich G."/>
            <person name="Grigoriev I.V."/>
            <person name="Lucas S.M."/>
            <person name="Steele R.E."/>
            <person name="Finnerty J.R."/>
            <person name="Technau U."/>
            <person name="Martindale M.Q."/>
            <person name="Rokhsar D.S."/>
        </authorList>
    </citation>
    <scope>NUCLEOTIDE SEQUENCE [LARGE SCALE GENOMIC DNA]</scope>
    <source>
        <strain evidence="2">CH2 X CH6</strain>
    </source>
</reference>
<organism evidence="1 2">
    <name type="scientific">Nematostella vectensis</name>
    <name type="common">Starlet sea anemone</name>
    <dbReference type="NCBI Taxonomy" id="45351"/>
    <lineage>
        <taxon>Eukaryota</taxon>
        <taxon>Metazoa</taxon>
        <taxon>Cnidaria</taxon>
        <taxon>Anthozoa</taxon>
        <taxon>Hexacorallia</taxon>
        <taxon>Actiniaria</taxon>
        <taxon>Edwardsiidae</taxon>
        <taxon>Nematostella</taxon>
    </lineage>
</organism>
<protein>
    <submittedName>
        <fullName evidence="1">Uncharacterized protein</fullName>
    </submittedName>
</protein>
<proteinExistence type="predicted"/>
<dbReference type="PhylomeDB" id="A7S4Y7"/>
<evidence type="ECO:0000313" key="2">
    <source>
        <dbReference type="Proteomes" id="UP000001593"/>
    </source>
</evidence>
<dbReference type="SUPFAM" id="SSF101898">
    <property type="entry name" value="NHL repeat"/>
    <property type="match status" value="1"/>
</dbReference>
<name>A7S4Y7_NEMVE</name>
<dbReference type="InterPro" id="IPR011042">
    <property type="entry name" value="6-blade_b-propeller_TolB-like"/>
</dbReference>
<dbReference type="KEGG" id="nve:5513036"/>
<dbReference type="EMBL" id="DS469580">
    <property type="protein sequence ID" value="EDO41279.1"/>
    <property type="molecule type" value="Genomic_DNA"/>
</dbReference>
<evidence type="ECO:0000313" key="1">
    <source>
        <dbReference type="EMBL" id="EDO41279.1"/>
    </source>
</evidence>
<dbReference type="AlphaFoldDB" id="A7S4Y7"/>
<dbReference type="Proteomes" id="UP000001593">
    <property type="component" value="Unassembled WGS sequence"/>
</dbReference>
<keyword evidence="2" id="KW-1185">Reference proteome</keyword>
<dbReference type="HOGENOM" id="CLU_883702_0_0_1"/>
<dbReference type="InParanoid" id="A7S4Y7"/>
<sequence>MKFHKGEEVVFGFLQNEIEKKIANLTCREGLTNSPSLQTPQACNSPLATSCQQTPPFTRGQLVQREHPSSNYLVRCVTVCQRTGDIAILAGNKGVYIYHDTPHGYKNPERHIVSFHISDIAFSMNNEYIVVDNKRLVFYNRDHSFSQELLADDEEFHFVSVDASGRLIVTAVSEDEDCVECYILVYRKNFKSKRFRFGQGFLSSDCGRVEYYKNKFYVPDYGSDRIFIFHSNGDFFGPWGMTNVKALAISPANDSILVCREESMIYVYGVDSKDLKGTIATNLWQANSIAMTKDGKNAVVCYKNRKVFDVLAFVL</sequence>
<accession>A7S4Y7</accession>
<dbReference type="Gene3D" id="2.120.10.30">
    <property type="entry name" value="TolB, C-terminal domain"/>
    <property type="match status" value="1"/>
</dbReference>